<keyword evidence="3" id="KW-1185">Reference proteome</keyword>
<gene>
    <name evidence="2" type="ORF">NCAV_1040</name>
</gene>
<evidence type="ECO:0000313" key="2">
    <source>
        <dbReference type="EMBL" id="SPC34217.1"/>
    </source>
</evidence>
<dbReference type="KEGG" id="ncv:NCAV_1040"/>
<organism evidence="2 3">
    <name type="scientific">Candidatus Nitrosocaldus cavascurensis</name>
    <dbReference type="NCBI Taxonomy" id="2058097"/>
    <lineage>
        <taxon>Archaea</taxon>
        <taxon>Nitrososphaerota</taxon>
        <taxon>Nitrososphaeria</taxon>
        <taxon>Candidatus Nitrosocaldales</taxon>
        <taxon>Candidatus Nitrosocaldaceae</taxon>
        <taxon>Candidatus Nitrosocaldus</taxon>
    </lineage>
</organism>
<proteinExistence type="predicted"/>
<protein>
    <recommendedName>
        <fullName evidence="4">PrgI family protein</fullName>
    </recommendedName>
</protein>
<keyword evidence="1" id="KW-1133">Transmembrane helix</keyword>
<keyword evidence="1" id="KW-0472">Membrane</keyword>
<evidence type="ECO:0008006" key="4">
    <source>
        <dbReference type="Google" id="ProtNLM"/>
    </source>
</evidence>
<dbReference type="Proteomes" id="UP000236248">
    <property type="component" value="Chromosome NCAV"/>
</dbReference>
<evidence type="ECO:0000256" key="1">
    <source>
        <dbReference type="SAM" id="Phobius"/>
    </source>
</evidence>
<reference evidence="3" key="1">
    <citation type="submission" date="2018-01" db="EMBL/GenBank/DDBJ databases">
        <authorList>
            <person name="Kerou L M."/>
        </authorList>
    </citation>
    <scope>NUCLEOTIDE SEQUENCE [LARGE SCALE GENOMIC DNA]</scope>
    <source>
        <strain evidence="3">SCU2</strain>
    </source>
</reference>
<sequence>MKPLELIWFENVSSFTEPVLGLGPIRASLKQFLYTLIGLALAFALMQLSLLLIPLTFLMIALAYLKPYGQDLETLLIDMVGFFFRKKSIGAIEEQVQKKQKEEKRKDKDKERAIVVEEDRTAEVVTESIPTPTTATPTPTATAIATIPSAVIEPITIPASTIPTTTSTEQKNLLHYIVPSTKDFSLEITEKEYIVQTGESTIHIEHEQKDTIMVLAIRNGTVTDILVNRQ</sequence>
<dbReference type="EMBL" id="LT981265">
    <property type="protein sequence ID" value="SPC34217.1"/>
    <property type="molecule type" value="Genomic_DNA"/>
</dbReference>
<dbReference type="AlphaFoldDB" id="A0A2K5ARG2"/>
<accession>A0A2K5ARG2</accession>
<feature type="transmembrane region" description="Helical" evidence="1">
    <location>
        <begin position="32"/>
        <end position="65"/>
    </location>
</feature>
<dbReference type="RefSeq" id="WP_148695196.1">
    <property type="nucleotide sequence ID" value="NZ_LT981265.1"/>
</dbReference>
<dbReference type="GeneID" id="41595075"/>
<evidence type="ECO:0000313" key="3">
    <source>
        <dbReference type="Proteomes" id="UP000236248"/>
    </source>
</evidence>
<keyword evidence="1" id="KW-0812">Transmembrane</keyword>
<name>A0A2K5ARG2_9ARCH</name>